<proteinExistence type="predicted"/>
<dbReference type="RefSeq" id="WP_183346126.1">
    <property type="nucleotide sequence ID" value="NZ_BLXY01000002.1"/>
</dbReference>
<evidence type="ECO:0000313" key="4">
    <source>
        <dbReference type="EMBL" id="UPU38216.1"/>
    </source>
</evidence>
<reference evidence="5" key="1">
    <citation type="submission" date="2020-06" db="EMBL/GenBank/DDBJ databases">
        <title>Draft genomic sequecing of Geomonas sp. Red736.</title>
        <authorList>
            <person name="Itoh H."/>
            <person name="Xu Z.X."/>
            <person name="Ushijima N."/>
            <person name="Masuda Y."/>
            <person name="Shiratori Y."/>
            <person name="Senoo K."/>
        </authorList>
    </citation>
    <scope>NUCLEOTIDE SEQUENCE [LARGE SCALE GENOMIC DNA]</scope>
    <source>
        <strain evidence="5">Red736</strain>
    </source>
</reference>
<evidence type="ECO:0000259" key="2">
    <source>
        <dbReference type="Pfam" id="PF13098"/>
    </source>
</evidence>
<dbReference type="SUPFAM" id="SSF52833">
    <property type="entry name" value="Thioredoxin-like"/>
    <property type="match status" value="1"/>
</dbReference>
<reference evidence="3" key="2">
    <citation type="journal article" date="2021" name="Int. J. Syst. Evol. Microbiol.">
        <title>Geomonas silvestris sp. nov., Geomonas paludis sp. nov. and Geomonas limicola sp. nov., isolated from terrestrial environments, and emended description of the genus Geomonas.</title>
        <authorList>
            <person name="Itoh H."/>
            <person name="Xu Z."/>
            <person name="Masuda Y."/>
            <person name="Ushijima N."/>
            <person name="Hayakawa C."/>
            <person name="Shiratori Y."/>
            <person name="Senoo K."/>
        </authorList>
    </citation>
    <scope>NUCLEOTIDE SEQUENCE</scope>
    <source>
        <strain evidence="3">Red736</strain>
    </source>
</reference>
<dbReference type="PANTHER" id="PTHR35272:SF3">
    <property type="entry name" value="THIOL:DISULFIDE INTERCHANGE PROTEIN DSBC"/>
    <property type="match status" value="1"/>
</dbReference>
<feature type="domain" description="Disulphide bond isomerase DsbC/G N-terminal" evidence="1">
    <location>
        <begin position="30"/>
        <end position="92"/>
    </location>
</feature>
<dbReference type="InterPro" id="IPR033954">
    <property type="entry name" value="DiS-bond_Isoase_DsbC/G"/>
</dbReference>
<protein>
    <submittedName>
        <fullName evidence="4">DsbC family protein</fullName>
    </submittedName>
</protein>
<gene>
    <name evidence="3" type="ORF">GMPD_11700</name>
    <name evidence="4" type="ORF">M1B72_11030</name>
</gene>
<name>A0A6V8MTE3_9BACT</name>
<dbReference type="Pfam" id="PF10411">
    <property type="entry name" value="DsbC_N"/>
    <property type="match status" value="1"/>
</dbReference>
<evidence type="ECO:0000313" key="6">
    <source>
        <dbReference type="Proteomes" id="UP000831485"/>
    </source>
</evidence>
<dbReference type="Proteomes" id="UP000568888">
    <property type="component" value="Unassembled WGS sequence"/>
</dbReference>
<organism evidence="3 5">
    <name type="scientific">Geomonas paludis</name>
    <dbReference type="NCBI Taxonomy" id="2740185"/>
    <lineage>
        <taxon>Bacteria</taxon>
        <taxon>Pseudomonadati</taxon>
        <taxon>Thermodesulfobacteriota</taxon>
        <taxon>Desulfuromonadia</taxon>
        <taxon>Geobacterales</taxon>
        <taxon>Geobacteraceae</taxon>
        <taxon>Geomonas</taxon>
    </lineage>
</organism>
<dbReference type="InterPro" id="IPR051470">
    <property type="entry name" value="Thiol:disulfide_interchange"/>
</dbReference>
<dbReference type="AlphaFoldDB" id="A0A6V8MTE3"/>
<dbReference type="InterPro" id="IPR012336">
    <property type="entry name" value="Thioredoxin-like_fold"/>
</dbReference>
<dbReference type="Proteomes" id="UP000831485">
    <property type="component" value="Chromosome"/>
</dbReference>
<evidence type="ECO:0000313" key="5">
    <source>
        <dbReference type="Proteomes" id="UP000568888"/>
    </source>
</evidence>
<evidence type="ECO:0000259" key="1">
    <source>
        <dbReference type="Pfam" id="PF10411"/>
    </source>
</evidence>
<dbReference type="CDD" id="cd03020">
    <property type="entry name" value="DsbA_DsbC_DsbG"/>
    <property type="match status" value="1"/>
</dbReference>
<dbReference type="EMBL" id="BLXY01000002">
    <property type="protein sequence ID" value="GFO63251.1"/>
    <property type="molecule type" value="Genomic_DNA"/>
</dbReference>
<accession>A0A6V8MTE3</accession>
<keyword evidence="6" id="KW-1185">Reference proteome</keyword>
<dbReference type="InterPro" id="IPR036249">
    <property type="entry name" value="Thioredoxin-like_sf"/>
</dbReference>
<reference evidence="4" key="3">
    <citation type="submission" date="2022-04" db="EMBL/GenBank/DDBJ databases">
        <authorList>
            <person name="Liu G."/>
        </authorList>
    </citation>
    <scope>NUCLEOTIDE SEQUENCE</scope>
    <source>
        <strain evidence="4">RG22</strain>
    </source>
</reference>
<evidence type="ECO:0000313" key="3">
    <source>
        <dbReference type="EMBL" id="GFO63251.1"/>
    </source>
</evidence>
<feature type="domain" description="Thioredoxin-like fold" evidence="2">
    <location>
        <begin position="126"/>
        <end position="229"/>
    </location>
</feature>
<dbReference type="EMBL" id="CP096574">
    <property type="protein sequence ID" value="UPU38216.1"/>
    <property type="molecule type" value="Genomic_DNA"/>
</dbReference>
<dbReference type="InterPro" id="IPR018950">
    <property type="entry name" value="DiS-bond_isomerase_DsbC/G_N"/>
</dbReference>
<dbReference type="Pfam" id="PF13098">
    <property type="entry name" value="Thioredoxin_2"/>
    <property type="match status" value="1"/>
</dbReference>
<sequence>MNRKLKVILFLVVMTVVAGVQVVFALGLDDARRSFEEKYPDMKQFITSVRETAIPGLFEFSGSDGTAVYFYPASGYVVVGKIYDQEGKNIAEEGMRKAAQEKMKPFLAAREQGIAVGSGPVEVIEITNPDCGYCRKLSKHLDRNRDITRRIFMVGEGESLQKARYVAAATDKSKALREVMSGLFDDDPEFAAKKFEDGGVVDAHVKLAEKVGVDATPIVLINGKVVEGADLEEIDALILQAKQAAHPAAAEGTAQVKGPKP</sequence>
<dbReference type="Gene3D" id="3.40.30.10">
    <property type="entry name" value="Glutaredoxin"/>
    <property type="match status" value="1"/>
</dbReference>
<dbReference type="PANTHER" id="PTHR35272">
    <property type="entry name" value="THIOL:DISULFIDE INTERCHANGE PROTEIN DSBC-RELATED"/>
    <property type="match status" value="1"/>
</dbReference>